<keyword evidence="2 5" id="KW-0547">Nucleotide-binding</keyword>
<dbReference type="SUPFAM" id="SSF54211">
    <property type="entry name" value="Ribosomal protein S5 domain 2-like"/>
    <property type="match status" value="1"/>
</dbReference>
<dbReference type="InterPro" id="IPR001404">
    <property type="entry name" value="Hsp90_fam"/>
</dbReference>
<dbReference type="GO" id="GO:0005524">
    <property type="term" value="F:ATP binding"/>
    <property type="evidence" value="ECO:0007669"/>
    <property type="project" value="UniProtKB-KW"/>
</dbReference>
<gene>
    <name evidence="6" type="primary">htpG</name>
    <name evidence="6" type="ORF">AOLFYP35_00169</name>
</gene>
<evidence type="ECO:0000256" key="5">
    <source>
        <dbReference type="PIRSR" id="PIRSR002583-1"/>
    </source>
</evidence>
<accession>A0A6N2R532</accession>
<organism evidence="6">
    <name type="scientific">Schaalia odontolytica</name>
    <dbReference type="NCBI Taxonomy" id="1660"/>
    <lineage>
        <taxon>Bacteria</taxon>
        <taxon>Bacillati</taxon>
        <taxon>Actinomycetota</taxon>
        <taxon>Actinomycetes</taxon>
        <taxon>Actinomycetales</taxon>
        <taxon>Actinomycetaceae</taxon>
        <taxon>Schaalia</taxon>
    </lineage>
</organism>
<dbReference type="EMBL" id="CACRSM010000002">
    <property type="protein sequence ID" value="VYS75937.1"/>
    <property type="molecule type" value="Genomic_DNA"/>
</dbReference>
<dbReference type="GO" id="GO:0140662">
    <property type="term" value="F:ATP-dependent protein folding chaperone"/>
    <property type="evidence" value="ECO:0007669"/>
    <property type="project" value="InterPro"/>
</dbReference>
<dbReference type="InterPro" id="IPR036890">
    <property type="entry name" value="HATPase_C_sf"/>
</dbReference>
<evidence type="ECO:0000256" key="1">
    <source>
        <dbReference type="ARBA" id="ARBA00008239"/>
    </source>
</evidence>
<dbReference type="SUPFAM" id="SSF55874">
    <property type="entry name" value="ATPase domain of HSP90 chaperone/DNA topoisomerase II/histidine kinase"/>
    <property type="match status" value="1"/>
</dbReference>
<sequence>MSTFQVDLRGMVDLLSRNLYSGPRVYIRELLQNGLDAIEARSALDPECPRRVTITIEGRTLKCRDSGIGLTEEEAAGLLSTIGASSKRDELGMARSDFLGQFGIGMLSCFMISDSITVYSRSAKSPDSPTVIWEGKTEGTYTTQPLSASDPHNLGEAGTEVVLEAHPGEPWIDPDTVRALVDEFASLLPISIEVRSDSASTFHGNETPVWELEPSQQQQWCDEHLASSGMDIIPIDVPAAGVKGIAVVSQRPNTLSSSNHTVYAKKMLVSRTCEGIVPQWAYFVRFIGNANYLRLTASREQLSDDELLENTREAIGSEIRTWLEEMAKHSPSRFNEFISTHAMGLRAVAMRDPYMLDLTARYVPMESTVGAAPILTLLSSEETIRYTRTADQYRALADVAASQSIVLVNAGYAYDEELINALMTDPRYSTLAQKLQLVDPSELLDAFEECSLSEQAEAMDLMLLAAEAIDPSDCEVVLRRFTPITLPALYLPDPDFAERHVQRNSQAQASKLWAGIMGVTDPFANSKPPRLVLNRSNSLVTRLIVASRSPQTAVSVLRGLYVQSLLAGRQTLGPKERAWAAQLLGSLLDSALGTTDN</sequence>
<evidence type="ECO:0000256" key="2">
    <source>
        <dbReference type="ARBA" id="ARBA00022741"/>
    </source>
</evidence>
<feature type="binding site" evidence="5">
    <location>
        <position position="65"/>
    </location>
    <ligand>
        <name>ATP</name>
        <dbReference type="ChEBI" id="CHEBI:30616"/>
    </ligand>
</feature>
<dbReference type="GO" id="GO:0016887">
    <property type="term" value="F:ATP hydrolysis activity"/>
    <property type="evidence" value="ECO:0007669"/>
    <property type="project" value="InterPro"/>
</dbReference>
<comment type="similarity">
    <text evidence="1">Belongs to the heat shock protein 90 family.</text>
</comment>
<dbReference type="Gene3D" id="3.30.230.80">
    <property type="match status" value="1"/>
</dbReference>
<dbReference type="PIRSF" id="PIRSF002583">
    <property type="entry name" value="Hsp90"/>
    <property type="match status" value="1"/>
</dbReference>
<feature type="binding site" evidence="5">
    <location>
        <position position="159"/>
    </location>
    <ligand>
        <name>ATP</name>
        <dbReference type="ChEBI" id="CHEBI:30616"/>
    </ligand>
</feature>
<dbReference type="InterPro" id="IPR020568">
    <property type="entry name" value="Ribosomal_Su5_D2-typ_SF"/>
</dbReference>
<dbReference type="PANTHER" id="PTHR11528">
    <property type="entry name" value="HEAT SHOCK PROTEIN 90 FAMILY MEMBER"/>
    <property type="match status" value="1"/>
</dbReference>
<feature type="binding site" evidence="5">
    <location>
        <position position="29"/>
    </location>
    <ligand>
        <name>ATP</name>
        <dbReference type="ChEBI" id="CHEBI:30616"/>
    </ligand>
</feature>
<evidence type="ECO:0000256" key="4">
    <source>
        <dbReference type="ARBA" id="ARBA00023186"/>
    </source>
</evidence>
<evidence type="ECO:0000313" key="6">
    <source>
        <dbReference type="EMBL" id="VYS75937.1"/>
    </source>
</evidence>
<feature type="binding site" evidence="5">
    <location>
        <position position="33"/>
    </location>
    <ligand>
        <name>ATP</name>
        <dbReference type="ChEBI" id="CHEBI:30616"/>
    </ligand>
</feature>
<protein>
    <submittedName>
        <fullName evidence="6">Chaperone protein HtpG</fullName>
    </submittedName>
</protein>
<proteinExistence type="inferred from homology"/>
<evidence type="ECO:0000256" key="3">
    <source>
        <dbReference type="ARBA" id="ARBA00022840"/>
    </source>
</evidence>
<dbReference type="AlphaFoldDB" id="A0A6N2R532"/>
<keyword evidence="4" id="KW-0143">Chaperone</keyword>
<name>A0A6N2R532_9ACTO</name>
<dbReference type="Gene3D" id="3.30.565.10">
    <property type="entry name" value="Histidine kinase-like ATPase, C-terminal domain"/>
    <property type="match status" value="1"/>
</dbReference>
<keyword evidence="3 5" id="KW-0067">ATP-binding</keyword>
<dbReference type="GO" id="GO:0051082">
    <property type="term" value="F:unfolded protein binding"/>
    <property type="evidence" value="ECO:0007669"/>
    <property type="project" value="InterPro"/>
</dbReference>
<dbReference type="NCBIfam" id="NF010683">
    <property type="entry name" value="PRK14083.1"/>
    <property type="match status" value="1"/>
</dbReference>
<reference evidence="6" key="1">
    <citation type="submission" date="2019-11" db="EMBL/GenBank/DDBJ databases">
        <authorList>
            <person name="Feng L."/>
        </authorList>
    </citation>
    <scope>NUCLEOTIDE SEQUENCE</scope>
    <source>
        <strain evidence="6">AodontolyticusLFYP35</strain>
    </source>
</reference>